<comment type="caution">
    <text evidence="2">The sequence shown here is derived from an EMBL/GenBank/DDBJ whole genome shotgun (WGS) entry which is preliminary data.</text>
</comment>
<dbReference type="RefSeq" id="WP_110373804.1">
    <property type="nucleotide sequence ID" value="NZ_JAHBRY010000001.1"/>
</dbReference>
<accession>A0A2V3UBC8</accession>
<feature type="coiled-coil region" evidence="1">
    <location>
        <begin position="18"/>
        <end position="45"/>
    </location>
</feature>
<dbReference type="Proteomes" id="UP000248021">
    <property type="component" value="Unassembled WGS sequence"/>
</dbReference>
<proteinExistence type="predicted"/>
<evidence type="ECO:0000313" key="3">
    <source>
        <dbReference type="Proteomes" id="UP000248021"/>
    </source>
</evidence>
<evidence type="ECO:0000256" key="1">
    <source>
        <dbReference type="SAM" id="Coils"/>
    </source>
</evidence>
<sequence length="65" mass="7316">MSHLDTDKAVEAIAAAYLEEERDALAALEAVVRDALADLTERERRIGEAARFVSRGYIRGREIER</sequence>
<gene>
    <name evidence="2" type="ORF">C7450_1036</name>
</gene>
<name>A0A2V3UBC8_9HYPH</name>
<dbReference type="EMBL" id="QJJK01000003">
    <property type="protein sequence ID" value="PXW61491.1"/>
    <property type="molecule type" value="Genomic_DNA"/>
</dbReference>
<organism evidence="2 3">
    <name type="scientific">Chelatococcus asaccharovorans</name>
    <dbReference type="NCBI Taxonomy" id="28210"/>
    <lineage>
        <taxon>Bacteria</taxon>
        <taxon>Pseudomonadati</taxon>
        <taxon>Pseudomonadota</taxon>
        <taxon>Alphaproteobacteria</taxon>
        <taxon>Hyphomicrobiales</taxon>
        <taxon>Chelatococcaceae</taxon>
        <taxon>Chelatococcus</taxon>
    </lineage>
</organism>
<keyword evidence="3" id="KW-1185">Reference proteome</keyword>
<protein>
    <submittedName>
        <fullName evidence="2">Uncharacterized protein</fullName>
    </submittedName>
</protein>
<dbReference type="AlphaFoldDB" id="A0A2V3UBC8"/>
<keyword evidence="1" id="KW-0175">Coiled coil</keyword>
<reference evidence="2 3" key="1">
    <citation type="submission" date="2018-05" db="EMBL/GenBank/DDBJ databases">
        <title>Genomic Encyclopedia of Type Strains, Phase IV (KMG-IV): sequencing the most valuable type-strain genomes for metagenomic binning, comparative biology and taxonomic classification.</title>
        <authorList>
            <person name="Goeker M."/>
        </authorList>
    </citation>
    <scope>NUCLEOTIDE SEQUENCE [LARGE SCALE GENOMIC DNA]</scope>
    <source>
        <strain evidence="2 3">DSM 6462</strain>
    </source>
</reference>
<evidence type="ECO:0000313" key="2">
    <source>
        <dbReference type="EMBL" id="PXW61491.1"/>
    </source>
</evidence>